<reference evidence="1" key="1">
    <citation type="submission" date="2021-01" db="EMBL/GenBank/DDBJ databases">
        <authorList>
            <person name="Corre E."/>
            <person name="Pelletier E."/>
            <person name="Niang G."/>
            <person name="Scheremetjew M."/>
            <person name="Finn R."/>
            <person name="Kale V."/>
            <person name="Holt S."/>
            <person name="Cochrane G."/>
            <person name="Meng A."/>
            <person name="Brown T."/>
            <person name="Cohen L."/>
        </authorList>
    </citation>
    <scope>NUCLEOTIDE SEQUENCE</scope>
    <source>
        <strain evidence="1">CCCM811</strain>
    </source>
</reference>
<gene>
    <name evidence="1" type="ORF">LGLO00237_LOCUS28995</name>
</gene>
<accession>A0A7S3ZAE3</accession>
<dbReference type="EMBL" id="HBIV01041072">
    <property type="protein sequence ID" value="CAE0677215.1"/>
    <property type="molecule type" value="Transcribed_RNA"/>
</dbReference>
<name>A0A7S3ZAE3_9EUKA</name>
<proteinExistence type="predicted"/>
<dbReference type="AlphaFoldDB" id="A0A7S3ZAE3"/>
<organism evidence="1">
    <name type="scientific">Lotharella globosa</name>
    <dbReference type="NCBI Taxonomy" id="91324"/>
    <lineage>
        <taxon>Eukaryota</taxon>
        <taxon>Sar</taxon>
        <taxon>Rhizaria</taxon>
        <taxon>Cercozoa</taxon>
        <taxon>Chlorarachniophyceae</taxon>
        <taxon>Lotharella</taxon>
    </lineage>
</organism>
<evidence type="ECO:0000313" key="1">
    <source>
        <dbReference type="EMBL" id="CAE0677215.1"/>
    </source>
</evidence>
<protein>
    <submittedName>
        <fullName evidence="1">Uncharacterized protein</fullName>
    </submittedName>
</protein>
<sequence length="220" mass="24437">MAGSRCCPPVHRCLLRAPIWFVTPHCMSRVYMCAWLDLISAYAHMHSTTHAHAESQCVFVHAYVEQVRAMWKLSGVESKLQAMEDRTKKLTAEMKADAIVCELFFGCKLQSAIDVFKHGMAKVLSTRKNSCKACVGSSTLRLSSEPRMYHNPRLGIFAEGSSPDVALICRAVIFAEELAMGGSFKKGHFPEKIYAEKDGFFCETDVIPVGVVLLVGKTSR</sequence>